<dbReference type="InterPro" id="IPR020550">
    <property type="entry name" value="Inositol_monophosphatase_CS"/>
</dbReference>
<dbReference type="CDD" id="cd01637">
    <property type="entry name" value="IMPase_like"/>
    <property type="match status" value="1"/>
</dbReference>
<dbReference type="PROSITE" id="PS00630">
    <property type="entry name" value="IMP_2"/>
    <property type="match status" value="1"/>
</dbReference>
<organism evidence="7 8">
    <name type="scientific">Ancrocorticia populi</name>
    <dbReference type="NCBI Taxonomy" id="2175228"/>
    <lineage>
        <taxon>Bacteria</taxon>
        <taxon>Bacillati</taxon>
        <taxon>Actinomycetota</taxon>
        <taxon>Actinomycetes</taxon>
        <taxon>Actinomycetales</taxon>
        <taxon>Actinomycetaceae</taxon>
        <taxon>Ancrocorticia</taxon>
    </lineage>
</organism>
<evidence type="ECO:0000256" key="2">
    <source>
        <dbReference type="ARBA" id="ARBA00013106"/>
    </source>
</evidence>
<feature type="binding site" evidence="6">
    <location>
        <position position="94"/>
    </location>
    <ligand>
        <name>Mg(2+)</name>
        <dbReference type="ChEBI" id="CHEBI:18420"/>
        <label>1</label>
        <note>catalytic</note>
    </ligand>
</feature>
<evidence type="ECO:0000256" key="3">
    <source>
        <dbReference type="ARBA" id="ARBA00022723"/>
    </source>
</evidence>
<dbReference type="GO" id="GO:0008934">
    <property type="term" value="F:inositol monophosphate 1-phosphatase activity"/>
    <property type="evidence" value="ECO:0007669"/>
    <property type="project" value="TreeGrafter"/>
</dbReference>
<evidence type="ECO:0000256" key="5">
    <source>
        <dbReference type="ARBA" id="ARBA00022842"/>
    </source>
</evidence>
<dbReference type="EMBL" id="QETB01000001">
    <property type="protein sequence ID" value="PWF27419.1"/>
    <property type="molecule type" value="Genomic_DNA"/>
</dbReference>
<keyword evidence="5 6" id="KW-0460">Magnesium</keyword>
<feature type="binding site" evidence="6">
    <location>
        <position position="69"/>
    </location>
    <ligand>
        <name>Mg(2+)</name>
        <dbReference type="ChEBI" id="CHEBI:18420"/>
        <label>1</label>
        <note>catalytic</note>
    </ligand>
</feature>
<feature type="binding site" evidence="6">
    <location>
        <position position="219"/>
    </location>
    <ligand>
        <name>Mg(2+)</name>
        <dbReference type="ChEBI" id="CHEBI:18420"/>
        <label>1</label>
        <note>catalytic</note>
    </ligand>
</feature>
<dbReference type="PROSITE" id="PS00629">
    <property type="entry name" value="IMP_1"/>
    <property type="match status" value="1"/>
</dbReference>
<evidence type="ECO:0000256" key="4">
    <source>
        <dbReference type="ARBA" id="ARBA00022801"/>
    </source>
</evidence>
<dbReference type="PRINTS" id="PR00377">
    <property type="entry name" value="IMPHPHTASES"/>
</dbReference>
<dbReference type="PANTHER" id="PTHR20854">
    <property type="entry name" value="INOSITOL MONOPHOSPHATASE"/>
    <property type="match status" value="1"/>
</dbReference>
<dbReference type="Gene3D" id="3.40.190.80">
    <property type="match status" value="1"/>
</dbReference>
<comment type="catalytic activity">
    <reaction evidence="1">
        <text>a myo-inositol phosphate + H2O = myo-inositol + phosphate</text>
        <dbReference type="Rhea" id="RHEA:24056"/>
        <dbReference type="ChEBI" id="CHEBI:15377"/>
        <dbReference type="ChEBI" id="CHEBI:17268"/>
        <dbReference type="ChEBI" id="CHEBI:43474"/>
        <dbReference type="ChEBI" id="CHEBI:84139"/>
        <dbReference type="EC" id="3.1.3.25"/>
    </reaction>
</comment>
<dbReference type="GO" id="GO:0046872">
    <property type="term" value="F:metal ion binding"/>
    <property type="evidence" value="ECO:0007669"/>
    <property type="project" value="UniProtKB-KW"/>
</dbReference>
<keyword evidence="4" id="KW-0378">Hydrolase</keyword>
<dbReference type="Gene3D" id="3.30.540.10">
    <property type="entry name" value="Fructose-1,6-Bisphosphatase, subunit A, domain 1"/>
    <property type="match status" value="1"/>
</dbReference>
<keyword evidence="8" id="KW-1185">Reference proteome</keyword>
<dbReference type="Proteomes" id="UP000245283">
    <property type="component" value="Unassembled WGS sequence"/>
</dbReference>
<evidence type="ECO:0000256" key="1">
    <source>
        <dbReference type="ARBA" id="ARBA00001033"/>
    </source>
</evidence>
<sequence length="299" mass="31631">MSTSIKLADIAEGAARAVSSYLVEAFDHPGSVEYKADFHDVVTVHDKASQAKIAEHIFREAPDSLIVAEESSQMLTASGTPRDPGPDDIVWYVDPIDGTSNFASGIDHWCVSIAAGRGNEIIAAVIHQPTSGLTYRADETGAYRNGVRMAVQTVPVKRGIFATSYPSSRLGSEADALAFLKLIQSVRSVRRPGSTALELAEVAAGHLLAAYNRGTNPWDVAAGLFLVQQAGGHYIGFDDDASHPSPATQLTDGTHLYTANLVHARNYVGAGTKEAAAFCIEVMGRPDLAAQIPGIASSL</sequence>
<dbReference type="PANTHER" id="PTHR20854:SF4">
    <property type="entry name" value="INOSITOL-1-MONOPHOSPHATASE-RELATED"/>
    <property type="match status" value="1"/>
</dbReference>
<dbReference type="GO" id="GO:0006020">
    <property type="term" value="P:inositol metabolic process"/>
    <property type="evidence" value="ECO:0007669"/>
    <property type="project" value="TreeGrafter"/>
</dbReference>
<comment type="caution">
    <text evidence="7">The sequence shown here is derived from an EMBL/GenBank/DDBJ whole genome shotgun (WGS) entry which is preliminary data.</text>
</comment>
<accession>A0A2V1KDK3</accession>
<dbReference type="EC" id="3.1.3.25" evidence="2"/>
<reference evidence="8" key="1">
    <citation type="submission" date="2018-05" db="EMBL/GenBank/DDBJ databases">
        <authorList>
            <person name="Li Y."/>
        </authorList>
    </citation>
    <scope>NUCLEOTIDE SEQUENCE [LARGE SCALE GENOMIC DNA]</scope>
    <source>
        <strain evidence="8">sk1b4</strain>
    </source>
</reference>
<dbReference type="GO" id="GO:0007165">
    <property type="term" value="P:signal transduction"/>
    <property type="evidence" value="ECO:0007669"/>
    <property type="project" value="TreeGrafter"/>
</dbReference>
<evidence type="ECO:0000313" key="8">
    <source>
        <dbReference type="Proteomes" id="UP000245283"/>
    </source>
</evidence>
<keyword evidence="3 6" id="KW-0479">Metal-binding</keyword>
<comment type="cofactor">
    <cofactor evidence="6">
        <name>Mg(2+)</name>
        <dbReference type="ChEBI" id="CHEBI:18420"/>
    </cofactor>
</comment>
<dbReference type="InterPro" id="IPR000760">
    <property type="entry name" value="Inositol_monophosphatase-like"/>
</dbReference>
<gene>
    <name evidence="7" type="ORF">DD236_03275</name>
</gene>
<dbReference type="RefSeq" id="WP_109092919.1">
    <property type="nucleotide sequence ID" value="NZ_QETB01000001.1"/>
</dbReference>
<protein>
    <recommendedName>
        <fullName evidence="2">inositol-phosphate phosphatase</fullName>
        <ecNumber evidence="2">3.1.3.25</ecNumber>
    </recommendedName>
</protein>
<evidence type="ECO:0000313" key="7">
    <source>
        <dbReference type="EMBL" id="PWF27419.1"/>
    </source>
</evidence>
<dbReference type="OrthoDB" id="9772456at2"/>
<feature type="binding site" evidence="6">
    <location>
        <position position="97"/>
    </location>
    <ligand>
        <name>Mg(2+)</name>
        <dbReference type="ChEBI" id="CHEBI:18420"/>
        <label>1</label>
        <note>catalytic</note>
    </ligand>
</feature>
<dbReference type="Pfam" id="PF00459">
    <property type="entry name" value="Inositol_P"/>
    <property type="match status" value="1"/>
</dbReference>
<dbReference type="AlphaFoldDB" id="A0A2V1KDK3"/>
<name>A0A2V1KDK3_9ACTO</name>
<proteinExistence type="predicted"/>
<dbReference type="GO" id="GO:0046854">
    <property type="term" value="P:phosphatidylinositol phosphate biosynthetic process"/>
    <property type="evidence" value="ECO:0007669"/>
    <property type="project" value="InterPro"/>
</dbReference>
<feature type="binding site" evidence="6">
    <location>
        <position position="96"/>
    </location>
    <ligand>
        <name>Mg(2+)</name>
        <dbReference type="ChEBI" id="CHEBI:18420"/>
        <label>1</label>
        <note>catalytic</note>
    </ligand>
</feature>
<evidence type="ECO:0000256" key="6">
    <source>
        <dbReference type="PIRSR" id="PIRSR600760-2"/>
    </source>
</evidence>
<dbReference type="InterPro" id="IPR020583">
    <property type="entry name" value="Inositol_monoP_metal-BS"/>
</dbReference>
<dbReference type="SUPFAM" id="SSF56655">
    <property type="entry name" value="Carbohydrate phosphatase"/>
    <property type="match status" value="1"/>
</dbReference>